<proteinExistence type="inferred from homology"/>
<evidence type="ECO:0000256" key="3">
    <source>
        <dbReference type="ARBA" id="ARBA00012922"/>
    </source>
</evidence>
<evidence type="ECO:0000259" key="4">
    <source>
        <dbReference type="Pfam" id="PF01425"/>
    </source>
</evidence>
<dbReference type="AlphaFoldDB" id="A0A857KL18"/>
<dbReference type="InterPro" id="IPR000120">
    <property type="entry name" value="Amidase"/>
</dbReference>
<evidence type="ECO:0000256" key="1">
    <source>
        <dbReference type="ARBA" id="ARBA00001311"/>
    </source>
</evidence>
<feature type="domain" description="Amidase" evidence="4">
    <location>
        <begin position="26"/>
        <end position="432"/>
    </location>
</feature>
<dbReference type="EMBL" id="CP045810">
    <property type="protein sequence ID" value="QHN38999.1"/>
    <property type="molecule type" value="Genomic_DNA"/>
</dbReference>
<dbReference type="InterPro" id="IPR036928">
    <property type="entry name" value="AS_sf"/>
</dbReference>
<evidence type="ECO:0000256" key="2">
    <source>
        <dbReference type="ARBA" id="ARBA00009199"/>
    </source>
</evidence>
<dbReference type="PROSITE" id="PS00571">
    <property type="entry name" value="AMIDASES"/>
    <property type="match status" value="1"/>
</dbReference>
<accession>A0A857KL18</accession>
<dbReference type="PANTHER" id="PTHR11895:SF7">
    <property type="entry name" value="GLUTAMYL-TRNA(GLN) AMIDOTRANSFERASE SUBUNIT A, MITOCHONDRIAL"/>
    <property type="match status" value="1"/>
</dbReference>
<dbReference type="Gene3D" id="3.90.1300.10">
    <property type="entry name" value="Amidase signature (AS) domain"/>
    <property type="match status" value="1"/>
</dbReference>
<comment type="similarity">
    <text evidence="2">Belongs to the amidase family.</text>
</comment>
<dbReference type="EC" id="3.5.1.4" evidence="3"/>
<evidence type="ECO:0000313" key="5">
    <source>
        <dbReference type="EMBL" id="QHN38999.1"/>
    </source>
</evidence>
<dbReference type="RefSeq" id="WP_005185919.1">
    <property type="nucleotide sequence ID" value="NZ_CP045804.1"/>
</dbReference>
<organism evidence="5">
    <name type="scientific">Gordonia amarae</name>
    <dbReference type="NCBI Taxonomy" id="36821"/>
    <lineage>
        <taxon>Bacteria</taxon>
        <taxon>Bacillati</taxon>
        <taxon>Actinomycetota</taxon>
        <taxon>Actinomycetes</taxon>
        <taxon>Mycobacteriales</taxon>
        <taxon>Gordoniaceae</taxon>
        <taxon>Gordonia</taxon>
    </lineage>
</organism>
<dbReference type="Pfam" id="PF01425">
    <property type="entry name" value="Amidase"/>
    <property type="match status" value="1"/>
</dbReference>
<gene>
    <name evidence="5" type="ORF">GII30_07280</name>
</gene>
<dbReference type="PANTHER" id="PTHR11895">
    <property type="entry name" value="TRANSAMIDASE"/>
    <property type="match status" value="1"/>
</dbReference>
<comment type="catalytic activity">
    <reaction evidence="1">
        <text>a monocarboxylic acid amide + H2O = a monocarboxylate + NH4(+)</text>
        <dbReference type="Rhea" id="RHEA:12020"/>
        <dbReference type="ChEBI" id="CHEBI:15377"/>
        <dbReference type="ChEBI" id="CHEBI:28938"/>
        <dbReference type="ChEBI" id="CHEBI:35757"/>
        <dbReference type="ChEBI" id="CHEBI:83628"/>
        <dbReference type="EC" id="3.5.1.4"/>
    </reaction>
</comment>
<dbReference type="InterPro" id="IPR020556">
    <property type="entry name" value="Amidase_CS"/>
</dbReference>
<protein>
    <recommendedName>
        <fullName evidence="3">amidase</fullName>
        <ecNumber evidence="3">3.5.1.4</ecNumber>
    </recommendedName>
</protein>
<dbReference type="SUPFAM" id="SSF75304">
    <property type="entry name" value="Amidase signature (AS) enzymes"/>
    <property type="match status" value="1"/>
</dbReference>
<dbReference type="GO" id="GO:0004040">
    <property type="term" value="F:amidase activity"/>
    <property type="evidence" value="ECO:0007669"/>
    <property type="project" value="UniProtKB-EC"/>
</dbReference>
<dbReference type="InterPro" id="IPR023631">
    <property type="entry name" value="Amidase_dom"/>
</dbReference>
<name>A0A857KL18_9ACTN</name>
<sequence length="463" mass="48131">MPDDLTRLSVAQLTAAYRSRELSPVEVTRAFLDRIDQVNGEVHSYVTVTGELALEQAAAAESRYAADEPVGPLDGVPTSVKDAFHIAGTPATLGSVVFRDLVSVHDSGVVRRLRSSGAVFLGKTNTAEFGQSATSENLLGPDTGNPWDLTRTPGGSSGGAAASVAARLAAVAVGSDGGGSIRIPAAFCGIYGFKPTIGTVPDEKGFRGMTDFVTAGPMTTTVDDARTLLGVLTDSSPQRTRTGRLRIGYCAHPEGRPVDPGVSAGVEKVAQVLAAQGHDVTPVDPPLEGWNDVFGPLVLADEHRERGNLLASNADQLTPYARAALRAAAVMDPADVERAEALLPLYRQRIARIFDDVDLLLLPSNATPAFPLGKRPTHVDSTAVDKLWGAFPFAVPFNVAGVPAATVPCGLADGLPVGAQLVGPSGADALILDVSQDVEEALGLDPFVAAARWAPRSTAVPAL</sequence>
<reference evidence="5" key="1">
    <citation type="journal article" date="2021" name="Nat. Microbiol.">
        <title>Cocultivation of an ultrasmall environmental parasitic bacterium with lytic ability against bacteria associated with wastewater foams.</title>
        <authorList>
            <person name="Batinovic S."/>
            <person name="Rose J.J.A."/>
            <person name="Ratcliffe J."/>
            <person name="Seviour R.J."/>
            <person name="Petrovski S."/>
        </authorList>
    </citation>
    <scope>NUCLEOTIDE SEQUENCE</scope>
    <source>
        <strain evidence="5">CON44</strain>
    </source>
</reference>